<feature type="region of interest" description="Disordered" evidence="10">
    <location>
        <begin position="54"/>
        <end position="77"/>
    </location>
</feature>
<keyword evidence="13" id="KW-1185">Reference proteome</keyword>
<keyword evidence="5" id="KW-0997">Cell inner membrane</keyword>
<gene>
    <name evidence="12" type="ORF">LZ496_08075</name>
</gene>
<organism evidence="12 13">
    <name type="scientific">Sphingomonas caseinilyticus</name>
    <dbReference type="NCBI Taxonomy" id="2908205"/>
    <lineage>
        <taxon>Bacteria</taxon>
        <taxon>Pseudomonadati</taxon>
        <taxon>Pseudomonadota</taxon>
        <taxon>Alphaproteobacteria</taxon>
        <taxon>Sphingomonadales</taxon>
        <taxon>Sphingomonadaceae</taxon>
        <taxon>Sphingomonas</taxon>
    </lineage>
</organism>
<evidence type="ECO:0000256" key="3">
    <source>
        <dbReference type="ARBA" id="ARBA00022448"/>
    </source>
</evidence>
<dbReference type="EMBL" id="JAMGBA010000002">
    <property type="protein sequence ID" value="MCL6698735.1"/>
    <property type="molecule type" value="Genomic_DNA"/>
</dbReference>
<dbReference type="RefSeq" id="WP_249904126.1">
    <property type="nucleotide sequence ID" value="NZ_JAMGBA010000002.1"/>
</dbReference>
<dbReference type="NCBIfam" id="TIGR01352">
    <property type="entry name" value="tonB_Cterm"/>
    <property type="match status" value="1"/>
</dbReference>
<name>A0ABT0RUN1_9SPHN</name>
<keyword evidence="6" id="KW-0812">Transmembrane</keyword>
<dbReference type="Gene3D" id="3.30.1150.10">
    <property type="match status" value="1"/>
</dbReference>
<dbReference type="InterPro" id="IPR037682">
    <property type="entry name" value="TonB_C"/>
</dbReference>
<dbReference type="PANTHER" id="PTHR33446">
    <property type="entry name" value="PROTEIN TONB-RELATED"/>
    <property type="match status" value="1"/>
</dbReference>
<comment type="similarity">
    <text evidence="2">Belongs to the TonB family.</text>
</comment>
<keyword evidence="4" id="KW-1003">Cell membrane</keyword>
<evidence type="ECO:0000256" key="8">
    <source>
        <dbReference type="ARBA" id="ARBA00022989"/>
    </source>
</evidence>
<comment type="subcellular location">
    <subcellularLocation>
        <location evidence="1">Cell inner membrane</location>
        <topology evidence="1">Single-pass membrane protein</topology>
        <orientation evidence="1">Periplasmic side</orientation>
    </subcellularLocation>
</comment>
<dbReference type="InterPro" id="IPR051045">
    <property type="entry name" value="TonB-dependent_transducer"/>
</dbReference>
<evidence type="ECO:0000259" key="11">
    <source>
        <dbReference type="PROSITE" id="PS52015"/>
    </source>
</evidence>
<evidence type="ECO:0000313" key="12">
    <source>
        <dbReference type="EMBL" id="MCL6698735.1"/>
    </source>
</evidence>
<dbReference type="Pfam" id="PF03544">
    <property type="entry name" value="TonB_C"/>
    <property type="match status" value="1"/>
</dbReference>
<accession>A0ABT0RUN1</accession>
<keyword evidence="9" id="KW-0472">Membrane</keyword>
<dbReference type="SUPFAM" id="SSF74653">
    <property type="entry name" value="TolA/TonB C-terminal domain"/>
    <property type="match status" value="1"/>
</dbReference>
<feature type="domain" description="TonB C-terminal" evidence="11">
    <location>
        <begin position="131"/>
        <end position="223"/>
    </location>
</feature>
<dbReference type="PROSITE" id="PS52015">
    <property type="entry name" value="TONB_CTD"/>
    <property type="match status" value="1"/>
</dbReference>
<proteinExistence type="inferred from homology"/>
<sequence>MLAYAANSRRVAGRSNSPSALVLIVAGHAAAIAAVMAAKMDIVTIPRIDPTELIEIPVAPPPPPSPSPPYKSRPAEQVTQPTFIDRTDSIVDMNAPLSSSLAQGTAIEDIGAVIGSDFSFVDPPKPAPVRVAARFNTPASALKPPYPNDKLRLEEEATLRLKLTIDARGRVTSVEPVGAADPSFLEAARRHIIRAWRYKPATEDGVAVGSSTVINLSFRLEEV</sequence>
<feature type="compositionally biased region" description="Pro residues" evidence="10">
    <location>
        <begin position="58"/>
        <end position="71"/>
    </location>
</feature>
<dbReference type="InterPro" id="IPR006260">
    <property type="entry name" value="TonB/TolA_C"/>
</dbReference>
<comment type="caution">
    <text evidence="12">The sequence shown here is derived from an EMBL/GenBank/DDBJ whole genome shotgun (WGS) entry which is preliminary data.</text>
</comment>
<evidence type="ECO:0000256" key="5">
    <source>
        <dbReference type="ARBA" id="ARBA00022519"/>
    </source>
</evidence>
<evidence type="ECO:0000256" key="4">
    <source>
        <dbReference type="ARBA" id="ARBA00022475"/>
    </source>
</evidence>
<dbReference type="Proteomes" id="UP001203410">
    <property type="component" value="Unassembled WGS sequence"/>
</dbReference>
<keyword evidence="7" id="KW-0653">Protein transport</keyword>
<evidence type="ECO:0000256" key="10">
    <source>
        <dbReference type="SAM" id="MobiDB-lite"/>
    </source>
</evidence>
<evidence type="ECO:0000256" key="1">
    <source>
        <dbReference type="ARBA" id="ARBA00004383"/>
    </source>
</evidence>
<reference evidence="12 13" key="1">
    <citation type="submission" date="2022-05" db="EMBL/GenBank/DDBJ databases">
        <authorList>
            <person name="Jo J.-H."/>
            <person name="Im W.-T."/>
        </authorList>
    </citation>
    <scope>NUCLEOTIDE SEQUENCE [LARGE SCALE GENOMIC DNA]</scope>
    <source>
        <strain evidence="12 13">NSE70-1</strain>
    </source>
</reference>
<evidence type="ECO:0000256" key="6">
    <source>
        <dbReference type="ARBA" id="ARBA00022692"/>
    </source>
</evidence>
<evidence type="ECO:0000256" key="9">
    <source>
        <dbReference type="ARBA" id="ARBA00023136"/>
    </source>
</evidence>
<keyword evidence="8" id="KW-1133">Transmembrane helix</keyword>
<keyword evidence="3" id="KW-0813">Transport</keyword>
<evidence type="ECO:0000256" key="2">
    <source>
        <dbReference type="ARBA" id="ARBA00006555"/>
    </source>
</evidence>
<evidence type="ECO:0000313" key="13">
    <source>
        <dbReference type="Proteomes" id="UP001203410"/>
    </source>
</evidence>
<evidence type="ECO:0000256" key="7">
    <source>
        <dbReference type="ARBA" id="ARBA00022927"/>
    </source>
</evidence>
<protein>
    <submittedName>
        <fullName evidence="12">TonB family protein</fullName>
    </submittedName>
</protein>